<feature type="domain" description="Retrovirus-related Pol polyprotein from transposon TNT 1-94-like beta-barrel" evidence="5">
    <location>
        <begin position="73"/>
        <end position="145"/>
    </location>
</feature>
<dbReference type="PANTHER" id="PTHR11439:SF495">
    <property type="entry name" value="REVERSE TRANSCRIPTASE, RNA-DEPENDENT DNA POLYMERASE-RELATED"/>
    <property type="match status" value="1"/>
</dbReference>
<dbReference type="Pfam" id="PF07727">
    <property type="entry name" value="RVT_2"/>
    <property type="match status" value="1"/>
</dbReference>
<protein>
    <submittedName>
        <fullName evidence="6">Ribonuclease H-like domain-containing protein</fullName>
    </submittedName>
</protein>
<dbReference type="EMBL" id="BKCJ010006166">
    <property type="protein sequence ID" value="GEU70702.1"/>
    <property type="molecule type" value="Genomic_DNA"/>
</dbReference>
<feature type="compositionally biased region" description="Polar residues" evidence="2">
    <location>
        <begin position="260"/>
        <end position="277"/>
    </location>
</feature>
<dbReference type="PANTHER" id="PTHR11439">
    <property type="entry name" value="GAG-POL-RELATED RETROTRANSPOSON"/>
    <property type="match status" value="1"/>
</dbReference>
<proteinExistence type="predicted"/>
<evidence type="ECO:0000259" key="5">
    <source>
        <dbReference type="Pfam" id="PF22936"/>
    </source>
</evidence>
<feature type="region of interest" description="Disordered" evidence="2">
    <location>
        <begin position="256"/>
        <end position="277"/>
    </location>
</feature>
<feature type="domain" description="GAG-pre-integrase" evidence="4">
    <location>
        <begin position="180"/>
        <end position="253"/>
    </location>
</feature>
<evidence type="ECO:0000259" key="4">
    <source>
        <dbReference type="Pfam" id="PF13976"/>
    </source>
</evidence>
<keyword evidence="1" id="KW-0175">Coiled coil</keyword>
<dbReference type="InterPro" id="IPR054722">
    <property type="entry name" value="PolX-like_BBD"/>
</dbReference>
<organism evidence="6">
    <name type="scientific">Tanacetum cinerariifolium</name>
    <name type="common">Dalmatian daisy</name>
    <name type="synonym">Chrysanthemum cinerariifolium</name>
    <dbReference type="NCBI Taxonomy" id="118510"/>
    <lineage>
        <taxon>Eukaryota</taxon>
        <taxon>Viridiplantae</taxon>
        <taxon>Streptophyta</taxon>
        <taxon>Embryophyta</taxon>
        <taxon>Tracheophyta</taxon>
        <taxon>Spermatophyta</taxon>
        <taxon>Magnoliopsida</taxon>
        <taxon>eudicotyledons</taxon>
        <taxon>Gunneridae</taxon>
        <taxon>Pentapetalae</taxon>
        <taxon>asterids</taxon>
        <taxon>campanulids</taxon>
        <taxon>Asterales</taxon>
        <taxon>Asteraceae</taxon>
        <taxon>Asteroideae</taxon>
        <taxon>Anthemideae</taxon>
        <taxon>Anthemidinae</taxon>
        <taxon>Tanacetum</taxon>
    </lineage>
</organism>
<gene>
    <name evidence="6" type="ORF">Tci_042680</name>
</gene>
<dbReference type="CDD" id="cd09272">
    <property type="entry name" value="RNase_HI_RT_Ty1"/>
    <property type="match status" value="1"/>
</dbReference>
<evidence type="ECO:0000256" key="2">
    <source>
        <dbReference type="SAM" id="MobiDB-lite"/>
    </source>
</evidence>
<evidence type="ECO:0000313" key="6">
    <source>
        <dbReference type="EMBL" id="GEU70702.1"/>
    </source>
</evidence>
<sequence length="1394" mass="157752">MPAPVDNAPKIVYEPKAWTDAPIIEEYESDSDDDLVSNVQENIEKPSFAFTNSVKHVKSPRDDPHKALKDKGIVDSGCSEHMTGNKAHLANYQEFKGGFIAFGGSNGKITSKGKIKAGRLDFEDVYYVEELKHYNLFFVSQICDKKNKVLFTNTDCLVLSPDFKFPNENQVLLKIPRRHNMYSFNLKNIDPSGDLYCLFVKASIDESNKWHRRLGHVNFKNLNKLVKGNLVRGLPSKIFKNDHTCVACQKRKQHKASCPQEANNSAGTQANDDQGTTSEEIDLHDEHFVLPIGSAYSTNIKSLEDKIQKTTYCKTCEKPVSPVEQIFQEELEKLKKQEKEANDAVGKDATHETYNINTNITNLLNVVSLPVSAVGPLRALNDDEPSYLDDPSMPHFEDIYASPSVGIFTDSSFDNEGVVWILVDLPFGKKAIGTKWVYRNKKDERGVVVRNKACLVAQGHRQEEGIDYYEFFALVARIKALRIFSSFASYMGFIVYQIDVKSAFLYGTIDEEVKQKEDGIFIRQDKYVAEILKKFDFLSVKTASILINTQKPLVKDEEAADVDVHLYRSMISSLMYLTASRPDIMFAVCACSRFQVTPKTSHLQAVKRIFRYLKGQPKLGLWYPKVSSFDLEAYPDSDYVGANLDRKSTTGGCQFLGRRLILWQYKKQTIVATSTTEAEYVADVHCSTLLKRRLLEVTTAKHSKELASPKQTALGDMSQHQDIYDNPSLTKKVFTNMERVGTGFSRVVTPLFENMLVPAAEEVGQAQDDDWLKLQELMDLCIRLSNKVLDLESEVIDIKFSFTDKIEKLKDMVHKLEEENKILKGTSFKSAKVDTVAPIEDKEESFKQGSMIADMDEDVEVNLEENQAKAYNLDLQHSEKVLSMQDIDEEEHAKVEEVLKVVTAAKLMTKVVTTAQPTTTAAQVSKASAQRRRRGVVIQDPEETASSVILHTEDEVFERQLEAELNASINWNDIIDQVKKSEMQNNEVMREDLETLCKLVKERFETTEPKNFSDDFLLNIFKIMFEKPNVEANIPICYDDDEDYTIAITPKEPDNSLSTRDEHLDTIPETKSNEFINSGVENLVSNPSESEGEHEYDVPACDNFTTFSNILFVVDDDFSSSDDQSFSDEDISKKIYSNPLFDEEIISMKIDPHHFNAESDLIESLLNHDYSIISSSLKIDSLLDEFAGELTFLKSIPPRINETDYDLEEGTHLIKKLLYDNSSTRLSEEFVSENSDAAFESFSLSPIPVQDSDSFMEEIDLSFTSDDSMPPGIEEDDYDCERDILILEELLRNDSLSLPKNESFHFDIPSSSRPFVKPPDGNSGILNVKVMGDISEHNVLMLTQPTLVPNQEESPSLLSHQGCKASQPSTECIMMIYGRNTPILDVSFLHFYPP</sequence>
<dbReference type="Pfam" id="PF13976">
    <property type="entry name" value="gag_pre-integrs"/>
    <property type="match status" value="1"/>
</dbReference>
<reference evidence="6" key="1">
    <citation type="journal article" date="2019" name="Sci. Rep.">
        <title>Draft genome of Tanacetum cinerariifolium, the natural source of mosquito coil.</title>
        <authorList>
            <person name="Yamashiro T."/>
            <person name="Shiraishi A."/>
            <person name="Satake H."/>
            <person name="Nakayama K."/>
        </authorList>
    </citation>
    <scope>NUCLEOTIDE SEQUENCE</scope>
</reference>
<name>A0A6L2MD98_TANCI</name>
<accession>A0A6L2MD98</accession>
<feature type="domain" description="Reverse transcriptase Ty1/copia-type" evidence="3">
    <location>
        <begin position="419"/>
        <end position="517"/>
    </location>
</feature>
<evidence type="ECO:0000256" key="1">
    <source>
        <dbReference type="SAM" id="Coils"/>
    </source>
</evidence>
<dbReference type="Pfam" id="PF22936">
    <property type="entry name" value="Pol_BBD"/>
    <property type="match status" value="1"/>
</dbReference>
<dbReference type="InterPro" id="IPR025724">
    <property type="entry name" value="GAG-pre-integrase_dom"/>
</dbReference>
<dbReference type="InterPro" id="IPR013103">
    <property type="entry name" value="RVT_2"/>
</dbReference>
<comment type="caution">
    <text evidence="6">The sequence shown here is derived from an EMBL/GenBank/DDBJ whole genome shotgun (WGS) entry which is preliminary data.</text>
</comment>
<evidence type="ECO:0000259" key="3">
    <source>
        <dbReference type="Pfam" id="PF07727"/>
    </source>
</evidence>
<feature type="coiled-coil region" evidence="1">
    <location>
        <begin position="774"/>
        <end position="826"/>
    </location>
</feature>